<evidence type="ECO:0000256" key="3">
    <source>
        <dbReference type="ARBA" id="ARBA00022777"/>
    </source>
</evidence>
<dbReference type="InterPro" id="IPR021864">
    <property type="entry name" value="DUF3475"/>
</dbReference>
<dbReference type="SUPFAM" id="SSF56112">
    <property type="entry name" value="Protein kinase-like (PK-like)"/>
    <property type="match status" value="1"/>
</dbReference>
<evidence type="ECO:0000256" key="2">
    <source>
        <dbReference type="ARBA" id="ARBA00022741"/>
    </source>
</evidence>
<dbReference type="Pfam" id="PF05003">
    <property type="entry name" value="DUF668"/>
    <property type="match status" value="1"/>
</dbReference>
<dbReference type="InterPro" id="IPR000719">
    <property type="entry name" value="Prot_kinase_dom"/>
</dbReference>
<dbReference type="eggNOG" id="KOG1187">
    <property type="taxonomic scope" value="Eukaryota"/>
</dbReference>
<dbReference type="InterPro" id="IPR017441">
    <property type="entry name" value="Protein_kinase_ATP_BS"/>
</dbReference>
<evidence type="ECO:0000256" key="5">
    <source>
        <dbReference type="PROSITE-ProRule" id="PRU10141"/>
    </source>
</evidence>
<dbReference type="PROSITE" id="PS00108">
    <property type="entry name" value="PROTEIN_KINASE_ST"/>
    <property type="match status" value="1"/>
</dbReference>
<keyword evidence="4 5" id="KW-0067">ATP-binding</keyword>
<dbReference type="FunFam" id="1.10.510.10:FF:000870">
    <property type="entry name" value="OSJNBa0016N04.16-like protein"/>
    <property type="match status" value="1"/>
</dbReference>
<dbReference type="ExpressionAtlas" id="A0A1B6PQG2">
    <property type="expression patterns" value="baseline and differential"/>
</dbReference>
<dbReference type="InParanoid" id="A0A1B6PQG2"/>
<sequence>MLPRFFHRKTGSEASKRAFLPKSTDFGVLEGMLQDPCAAPMCLPMDFLKAITQDFSQEREVGRGGYGVVYKGILQNGKAIAVKKLSEMQLEDGPFQNEVIYLIGLKHKNIVKLVGYCAESRWEATQVSGKYVMAEIRKRLLCFEYLNKKSLDKHLSDESCGLKWNMRYQIIRGICSGLHYLHTECHIVHLDLKPENILLDDGMVPKIADFGMSRLFGQQQSRIITESRGGTRGYMAPEHLTNGFISTKSDIFSLGIIIIELMTGSRDYPPSSEASFERFIKNVVENWRNNLEKAPKYIPLEIESRQVNTCIVIGLNCVHSDPKKRPSALDILQMLNAVGSTNRHALVTEIDTLGYSVGMTNPITMLNRLNSSSLFSFSAKGSKISILALEVANTIVKSSSLMKILSKQSMEHLKEGVLRSEGVRRLISEDHNQLVVLVEADIRQMFRQFCSEVCRFGNMCVDPSWHNMFRCFDCLAGREMKTLKQMMNEESVSNIEYLTKLEKYTSELRGTLLVWDKCEKGLQYELCSGRSKRDQRNMLQTMRRSLKHQRSVAKNLGNKSLWPKTMEDIVAKLVDIVHVLNFEIRRAFLKNHGDQSVAPVTKLHQTLGPTGLALHYANVILQINTLVLASPAAVSYKARDALYQALPPCIKSKLRECCHRERTMNVAEVRAEMDRILQWLVPVAESTTSYYKNGAFGEWINMVMPEDIVVEEPYWPGEEERQTIAGASAIQRHVVNKIETLYHADKQKTEGYILDLIRGLHRLVC</sequence>
<dbReference type="Proteomes" id="UP000000768">
    <property type="component" value="Chromosome 5"/>
</dbReference>
<accession>A0A1B6PQG2</accession>
<evidence type="ECO:0000256" key="4">
    <source>
        <dbReference type="ARBA" id="ARBA00022840"/>
    </source>
</evidence>
<evidence type="ECO:0000313" key="8">
    <source>
        <dbReference type="Proteomes" id="UP000000768"/>
    </source>
</evidence>
<dbReference type="GO" id="GO:0005524">
    <property type="term" value="F:ATP binding"/>
    <property type="evidence" value="ECO:0007669"/>
    <property type="project" value="UniProtKB-UniRule"/>
</dbReference>
<dbReference type="PANTHER" id="PTHR45707">
    <property type="entry name" value="C2 CALCIUM/LIPID-BINDING PLANT PHOSPHORIBOSYLTRANSFERASE FAMILY PROTEIN"/>
    <property type="match status" value="1"/>
</dbReference>
<keyword evidence="8" id="KW-1185">Reference proteome</keyword>
<dbReference type="Gramene" id="KXG27908">
    <property type="protein sequence ID" value="KXG27908"/>
    <property type="gene ID" value="SORBI_3005G061500"/>
</dbReference>
<dbReference type="PROSITE" id="PS00107">
    <property type="entry name" value="PROTEIN_KINASE_ATP"/>
    <property type="match status" value="1"/>
</dbReference>
<dbReference type="OrthoDB" id="641605at2759"/>
<dbReference type="InterPro" id="IPR011009">
    <property type="entry name" value="Kinase-like_dom_sf"/>
</dbReference>
<feature type="binding site" evidence="5">
    <location>
        <position position="84"/>
    </location>
    <ligand>
        <name>ATP</name>
        <dbReference type="ChEBI" id="CHEBI:30616"/>
    </ligand>
</feature>
<evidence type="ECO:0000313" key="7">
    <source>
        <dbReference type="EMBL" id="KXG27908.1"/>
    </source>
</evidence>
<keyword evidence="3" id="KW-0418">Kinase</keyword>
<dbReference type="GO" id="GO:0045927">
    <property type="term" value="P:positive regulation of growth"/>
    <property type="evidence" value="ECO:0007669"/>
    <property type="project" value="InterPro"/>
</dbReference>
<name>A0A1B6PQG2_SORBI</name>
<dbReference type="Gene3D" id="3.30.200.20">
    <property type="entry name" value="Phosphorylase Kinase, domain 1"/>
    <property type="match status" value="1"/>
</dbReference>
<reference evidence="7 8" key="1">
    <citation type="journal article" date="2009" name="Nature">
        <title>The Sorghum bicolor genome and the diversification of grasses.</title>
        <authorList>
            <person name="Paterson A.H."/>
            <person name="Bowers J.E."/>
            <person name="Bruggmann R."/>
            <person name="Dubchak I."/>
            <person name="Grimwood J."/>
            <person name="Gundlach H."/>
            <person name="Haberer G."/>
            <person name="Hellsten U."/>
            <person name="Mitros T."/>
            <person name="Poliakov A."/>
            <person name="Schmutz J."/>
            <person name="Spannagl M."/>
            <person name="Tang H."/>
            <person name="Wang X."/>
            <person name="Wicker T."/>
            <person name="Bharti A.K."/>
            <person name="Chapman J."/>
            <person name="Feltus F.A."/>
            <person name="Gowik U."/>
            <person name="Grigoriev I.V."/>
            <person name="Lyons E."/>
            <person name="Maher C.A."/>
            <person name="Martis M."/>
            <person name="Narechania A."/>
            <person name="Otillar R.P."/>
            <person name="Penning B.W."/>
            <person name="Salamov A.A."/>
            <person name="Wang Y."/>
            <person name="Zhang L."/>
            <person name="Carpita N.C."/>
            <person name="Freeling M."/>
            <person name="Gingle A.R."/>
            <person name="Hash C.T."/>
            <person name="Keller B."/>
            <person name="Klein P."/>
            <person name="Kresovich S."/>
            <person name="McCann M.C."/>
            <person name="Ming R."/>
            <person name="Peterson D.G."/>
            <person name="Mehboob-ur-Rahman"/>
            <person name="Ware D."/>
            <person name="Westhoff P."/>
            <person name="Mayer K.F."/>
            <person name="Messing J."/>
            <person name="Rokhsar D.S."/>
        </authorList>
    </citation>
    <scope>NUCLEOTIDE SEQUENCE [LARGE SCALE GENOMIC DNA]</scope>
    <source>
        <strain evidence="8">cv. BTx623</strain>
    </source>
</reference>
<protein>
    <recommendedName>
        <fullName evidence="6">Protein kinase domain-containing protein</fullName>
    </recommendedName>
</protein>
<evidence type="ECO:0000259" key="6">
    <source>
        <dbReference type="PROSITE" id="PS50011"/>
    </source>
</evidence>
<dbReference type="Gene3D" id="1.10.510.10">
    <property type="entry name" value="Transferase(Phosphotransferase) domain 1"/>
    <property type="match status" value="1"/>
</dbReference>
<proteinExistence type="predicted"/>
<dbReference type="PANTHER" id="PTHR45707:SF81">
    <property type="entry name" value="PROTEIN KINASE DOMAIN-CONTAINING PROTEIN"/>
    <property type="match status" value="1"/>
</dbReference>
<evidence type="ECO:0000256" key="1">
    <source>
        <dbReference type="ARBA" id="ARBA00022679"/>
    </source>
</evidence>
<keyword evidence="1" id="KW-0808">Transferase</keyword>
<dbReference type="Pfam" id="PF11961">
    <property type="entry name" value="DUF3475"/>
    <property type="match status" value="1"/>
</dbReference>
<dbReference type="AlphaFoldDB" id="A0A1B6PQG2"/>
<dbReference type="STRING" id="4558.A0A1B6PQG2"/>
<dbReference type="GO" id="GO:0004672">
    <property type="term" value="F:protein kinase activity"/>
    <property type="evidence" value="ECO:0007669"/>
    <property type="project" value="InterPro"/>
</dbReference>
<dbReference type="PROSITE" id="PS50011">
    <property type="entry name" value="PROTEIN_KINASE_DOM"/>
    <property type="match status" value="1"/>
</dbReference>
<reference evidence="8" key="2">
    <citation type="journal article" date="2018" name="Plant J.">
        <title>The Sorghum bicolor reference genome: improved assembly, gene annotations, a transcriptome atlas, and signatures of genome organization.</title>
        <authorList>
            <person name="McCormick R.F."/>
            <person name="Truong S.K."/>
            <person name="Sreedasyam A."/>
            <person name="Jenkins J."/>
            <person name="Shu S."/>
            <person name="Sims D."/>
            <person name="Kennedy M."/>
            <person name="Amirebrahimi M."/>
            <person name="Weers B.D."/>
            <person name="McKinley B."/>
            <person name="Mattison A."/>
            <person name="Morishige D.T."/>
            <person name="Grimwood J."/>
            <person name="Schmutz J."/>
            <person name="Mullet J.E."/>
        </authorList>
    </citation>
    <scope>NUCLEOTIDE SEQUENCE [LARGE SCALE GENOMIC DNA]</scope>
    <source>
        <strain evidence="8">cv. BTx623</strain>
    </source>
</reference>
<keyword evidence="2 5" id="KW-0547">Nucleotide-binding</keyword>
<feature type="domain" description="Protein kinase" evidence="6">
    <location>
        <begin position="55"/>
        <end position="347"/>
    </location>
</feature>
<gene>
    <name evidence="7" type="ORF">SORBI_3005G061500</name>
</gene>
<dbReference type="EMBL" id="CM000764">
    <property type="protein sequence ID" value="KXG27908.1"/>
    <property type="molecule type" value="Genomic_DNA"/>
</dbReference>
<dbReference type="Pfam" id="PF00069">
    <property type="entry name" value="Pkinase"/>
    <property type="match status" value="1"/>
</dbReference>
<dbReference type="FunFam" id="3.30.200.20:FF:000465">
    <property type="entry name" value="Cysteine-rich receptor-like protein kinase 6"/>
    <property type="match status" value="1"/>
</dbReference>
<organism evidence="7 8">
    <name type="scientific">Sorghum bicolor</name>
    <name type="common">Sorghum</name>
    <name type="synonym">Sorghum vulgare</name>
    <dbReference type="NCBI Taxonomy" id="4558"/>
    <lineage>
        <taxon>Eukaryota</taxon>
        <taxon>Viridiplantae</taxon>
        <taxon>Streptophyta</taxon>
        <taxon>Embryophyta</taxon>
        <taxon>Tracheophyta</taxon>
        <taxon>Spermatophyta</taxon>
        <taxon>Magnoliopsida</taxon>
        <taxon>Liliopsida</taxon>
        <taxon>Poales</taxon>
        <taxon>Poaceae</taxon>
        <taxon>PACMAD clade</taxon>
        <taxon>Panicoideae</taxon>
        <taxon>Andropogonodae</taxon>
        <taxon>Andropogoneae</taxon>
        <taxon>Sorghinae</taxon>
        <taxon>Sorghum</taxon>
    </lineage>
</organism>
<dbReference type="SMART" id="SM00220">
    <property type="entry name" value="S_TKc"/>
    <property type="match status" value="1"/>
</dbReference>
<dbReference type="InterPro" id="IPR008271">
    <property type="entry name" value="Ser/Thr_kinase_AS"/>
</dbReference>
<dbReference type="InterPro" id="IPR007700">
    <property type="entry name" value="DUF668"/>
</dbReference>